<feature type="region of interest" description="Disordered" evidence="1">
    <location>
        <begin position="18"/>
        <end position="79"/>
    </location>
</feature>
<comment type="caution">
    <text evidence="2">The sequence shown here is derived from an EMBL/GenBank/DDBJ whole genome shotgun (WGS) entry which is preliminary data.</text>
</comment>
<protein>
    <submittedName>
        <fullName evidence="2">Uncharacterized protein</fullName>
    </submittedName>
</protein>
<proteinExistence type="predicted"/>
<gene>
    <name evidence="2" type="ORF">GBAR_LOCUS15114</name>
</gene>
<evidence type="ECO:0000313" key="2">
    <source>
        <dbReference type="EMBL" id="CAI8026289.1"/>
    </source>
</evidence>
<feature type="compositionally biased region" description="Pro residues" evidence="1">
    <location>
        <begin position="44"/>
        <end position="65"/>
    </location>
</feature>
<evidence type="ECO:0000313" key="3">
    <source>
        <dbReference type="Proteomes" id="UP001174909"/>
    </source>
</evidence>
<sequence>HRKIRQVEEEIKYLRQQLHQTKLPDHPSPPSPPSPSLCKAAPSSTPPQLLPHHPSSPCPSSPPHSPSLTEAATPGASGAALQDEMSIICNQFIMEVIQKFENKS</sequence>
<organism evidence="2 3">
    <name type="scientific">Geodia barretti</name>
    <name type="common">Barrett's horny sponge</name>
    <dbReference type="NCBI Taxonomy" id="519541"/>
    <lineage>
        <taxon>Eukaryota</taxon>
        <taxon>Metazoa</taxon>
        <taxon>Porifera</taxon>
        <taxon>Demospongiae</taxon>
        <taxon>Heteroscleromorpha</taxon>
        <taxon>Tetractinellida</taxon>
        <taxon>Astrophorina</taxon>
        <taxon>Geodiidae</taxon>
        <taxon>Geodia</taxon>
    </lineage>
</organism>
<dbReference type="AlphaFoldDB" id="A0AA35WMY2"/>
<dbReference type="EMBL" id="CASHTH010002206">
    <property type="protein sequence ID" value="CAI8026289.1"/>
    <property type="molecule type" value="Genomic_DNA"/>
</dbReference>
<keyword evidence="3" id="KW-1185">Reference proteome</keyword>
<dbReference type="Proteomes" id="UP001174909">
    <property type="component" value="Unassembled WGS sequence"/>
</dbReference>
<feature type="compositionally biased region" description="Pro residues" evidence="1">
    <location>
        <begin position="26"/>
        <end position="35"/>
    </location>
</feature>
<name>A0AA35WMY2_GEOBA</name>
<evidence type="ECO:0000256" key="1">
    <source>
        <dbReference type="SAM" id="MobiDB-lite"/>
    </source>
</evidence>
<feature type="non-terminal residue" evidence="2">
    <location>
        <position position="1"/>
    </location>
</feature>
<reference evidence="2" key="1">
    <citation type="submission" date="2023-03" db="EMBL/GenBank/DDBJ databases">
        <authorList>
            <person name="Steffen K."/>
            <person name="Cardenas P."/>
        </authorList>
    </citation>
    <scope>NUCLEOTIDE SEQUENCE</scope>
</reference>
<feature type="non-terminal residue" evidence="2">
    <location>
        <position position="104"/>
    </location>
</feature>
<accession>A0AA35WMY2</accession>